<protein>
    <submittedName>
        <fullName evidence="3">Phosphoesterase</fullName>
    </submittedName>
</protein>
<name>A0A1B1C8F9_RHILE</name>
<evidence type="ECO:0000313" key="3">
    <source>
        <dbReference type="EMBL" id="ANP86027.1"/>
    </source>
</evidence>
<dbReference type="Pfam" id="PF01569">
    <property type="entry name" value="PAP2"/>
    <property type="match status" value="1"/>
</dbReference>
<dbReference type="EMBL" id="CP016286">
    <property type="protein sequence ID" value="ANP86027.1"/>
    <property type="molecule type" value="Genomic_DNA"/>
</dbReference>
<dbReference type="Gene3D" id="1.20.144.10">
    <property type="entry name" value="Phosphatidic acid phosphatase type 2/haloperoxidase"/>
    <property type="match status" value="1"/>
</dbReference>
<dbReference type="InterPro" id="IPR036938">
    <property type="entry name" value="PAP2/HPO_sf"/>
</dbReference>
<dbReference type="InterPro" id="IPR000326">
    <property type="entry name" value="PAP2/HPO"/>
</dbReference>
<dbReference type="Proteomes" id="UP000092691">
    <property type="component" value="Chromosome"/>
</dbReference>
<evidence type="ECO:0000259" key="2">
    <source>
        <dbReference type="SMART" id="SM00014"/>
    </source>
</evidence>
<evidence type="ECO:0000313" key="4">
    <source>
        <dbReference type="Proteomes" id="UP000092691"/>
    </source>
</evidence>
<accession>A0A1B1C8F9</accession>
<feature type="domain" description="Phosphatidic acid phosphatase type 2/haloperoxidase" evidence="2">
    <location>
        <begin position="56"/>
        <end position="166"/>
    </location>
</feature>
<dbReference type="PANTHER" id="PTHR14969:SF13">
    <property type="entry name" value="AT30094P"/>
    <property type="match status" value="1"/>
</dbReference>
<gene>
    <name evidence="3" type="ORF">BA011_10015</name>
</gene>
<keyword evidence="1" id="KW-1133">Transmembrane helix</keyword>
<dbReference type="OrthoDB" id="9801622at2"/>
<feature type="transmembrane region" description="Helical" evidence="1">
    <location>
        <begin position="151"/>
        <end position="169"/>
    </location>
</feature>
<feature type="transmembrane region" description="Helical" evidence="1">
    <location>
        <begin position="25"/>
        <end position="46"/>
    </location>
</feature>
<reference evidence="3 4" key="1">
    <citation type="submission" date="2016-06" db="EMBL/GenBank/DDBJ databases">
        <title>Microsymbionts genomes from the relict species Vavilovia formosa.</title>
        <authorList>
            <person name="Chirak E."/>
            <person name="Kimeklis A."/>
            <person name="Andronov E."/>
        </authorList>
    </citation>
    <scope>NUCLEOTIDE SEQUENCE [LARGE SCALE GENOMIC DNA]</scope>
    <source>
        <strain evidence="3 4">Vaf10</strain>
    </source>
</reference>
<sequence length="183" mass="19804">MYELDVWMTQAINGLAGRNGLADQFMVLVSSIGVPLLVLAVAVQWWRKSDRLYIRHVLVAAGLSFLLGLGVNQIILLFLSRIRPYDGGITHLIIERSADPSFPSDHATATFAVAAAFLFHGMERRGLAFLSAAILVAFSRVYIGTHYASDVLGGALTGILAAGTIVVFYKPGTRVDRMVTGIL</sequence>
<keyword evidence="1" id="KW-0472">Membrane</keyword>
<keyword evidence="1" id="KW-0812">Transmembrane</keyword>
<dbReference type="RefSeq" id="WP_065280329.1">
    <property type="nucleotide sequence ID" value="NZ_CP016286.1"/>
</dbReference>
<organism evidence="3 4">
    <name type="scientific">Rhizobium leguminosarum</name>
    <dbReference type="NCBI Taxonomy" id="384"/>
    <lineage>
        <taxon>Bacteria</taxon>
        <taxon>Pseudomonadati</taxon>
        <taxon>Pseudomonadota</taxon>
        <taxon>Alphaproteobacteria</taxon>
        <taxon>Hyphomicrobiales</taxon>
        <taxon>Rhizobiaceae</taxon>
        <taxon>Rhizobium/Agrobacterium group</taxon>
        <taxon>Rhizobium</taxon>
    </lineage>
</organism>
<proteinExistence type="predicted"/>
<dbReference type="SUPFAM" id="SSF48317">
    <property type="entry name" value="Acid phosphatase/Vanadium-dependent haloperoxidase"/>
    <property type="match status" value="1"/>
</dbReference>
<dbReference type="AlphaFoldDB" id="A0A1B1C8F9"/>
<feature type="transmembrane region" description="Helical" evidence="1">
    <location>
        <begin position="58"/>
        <end position="82"/>
    </location>
</feature>
<dbReference type="PANTHER" id="PTHR14969">
    <property type="entry name" value="SPHINGOSINE-1-PHOSPHATE PHOSPHOHYDROLASE"/>
    <property type="match status" value="1"/>
</dbReference>
<dbReference type="SMART" id="SM00014">
    <property type="entry name" value="acidPPc"/>
    <property type="match status" value="1"/>
</dbReference>
<feature type="transmembrane region" description="Helical" evidence="1">
    <location>
        <begin position="126"/>
        <end position="145"/>
    </location>
</feature>
<evidence type="ECO:0000256" key="1">
    <source>
        <dbReference type="SAM" id="Phobius"/>
    </source>
</evidence>